<sequence length="120" mass="11920">MTIQTKLISLGMWGEIADQVCLGDVTTGLTAAGTTQADALAITADANIFGTVASGTGAVLAIPSAARVIVRNGGANALLVYAPVGGTMNGTSNGSLSIATTKNALFVSTDGVNWYSILSA</sequence>
<evidence type="ECO:0000313" key="1">
    <source>
        <dbReference type="EMBL" id="CAB4135359.1"/>
    </source>
</evidence>
<reference evidence="1" key="1">
    <citation type="submission" date="2020-04" db="EMBL/GenBank/DDBJ databases">
        <authorList>
            <person name="Chiriac C."/>
            <person name="Salcher M."/>
            <person name="Ghai R."/>
            <person name="Kavagutti S V."/>
        </authorList>
    </citation>
    <scope>NUCLEOTIDE SEQUENCE</scope>
</reference>
<gene>
    <name evidence="1" type="ORF">UFOVP285_7</name>
</gene>
<dbReference type="EMBL" id="LR796300">
    <property type="protein sequence ID" value="CAB4135359.1"/>
    <property type="molecule type" value="Genomic_DNA"/>
</dbReference>
<proteinExistence type="predicted"/>
<protein>
    <submittedName>
        <fullName evidence="1">Uncharacterized protein</fullName>
    </submittedName>
</protein>
<name>A0A6J5LUG8_9CAUD</name>
<accession>A0A6J5LUG8</accession>
<organism evidence="1">
    <name type="scientific">uncultured Caudovirales phage</name>
    <dbReference type="NCBI Taxonomy" id="2100421"/>
    <lineage>
        <taxon>Viruses</taxon>
        <taxon>Duplodnaviria</taxon>
        <taxon>Heunggongvirae</taxon>
        <taxon>Uroviricota</taxon>
        <taxon>Caudoviricetes</taxon>
        <taxon>Peduoviridae</taxon>
        <taxon>Maltschvirus</taxon>
        <taxon>Maltschvirus maltsch</taxon>
    </lineage>
</organism>